<reference evidence="1 2" key="1">
    <citation type="submission" date="2020-02" db="EMBL/GenBank/DDBJ databases">
        <title>Rhodobacter algicola sp. nov., isolated from microalga culture.</title>
        <authorList>
            <person name="Park C.-Y."/>
        </authorList>
    </citation>
    <scope>NUCLEOTIDE SEQUENCE [LARGE SCALE GENOMIC DNA]</scope>
    <source>
        <strain evidence="1 2">ETT8</strain>
    </source>
</reference>
<protein>
    <submittedName>
        <fullName evidence="1">Uncharacterized protein</fullName>
    </submittedName>
</protein>
<sequence length="365" mass="39259">MTDPDLISRFRTDLIQRIAAQERVPQGQPLPISPWLAMSLLQKAVRRGRSDLALNAAATLLRDAPDRLWRRLGGIAFEDVGLGSLPTVGLTVAALTGKRFRAAIGGDWAVASVVVKALADAPKSRATDDLFMALETLPGLADSRRALAAETNPRLRLIALTTPNLHCRSLATLFLLGTDRPGGKLPVRRGEVALAFDLLDELGTAPTTLAICREGYRKTGEALPPLLALLALENGLRAGTTDDPLPPEVMIGGVQGWALDMFTREGKLALSRLAATQAGVAEFARAMLPPGQRVGFLGQVLFRVEGGLLTRRVGGDLSDRLHAQLMFETLGVDPEAAVQSLDLMRQDLPLLNRIRAGVMREVRDA</sequence>
<dbReference type="Gene3D" id="1.20.272.10">
    <property type="match status" value="1"/>
</dbReference>
<dbReference type="SUPFAM" id="SSF48019">
    <property type="entry name" value="post-AAA+ oligomerization domain-like"/>
    <property type="match status" value="1"/>
</dbReference>
<dbReference type="GO" id="GO:0003677">
    <property type="term" value="F:DNA binding"/>
    <property type="evidence" value="ECO:0007669"/>
    <property type="project" value="InterPro"/>
</dbReference>
<evidence type="ECO:0000313" key="2">
    <source>
        <dbReference type="Proteomes" id="UP000481421"/>
    </source>
</evidence>
<dbReference type="AlphaFoldDB" id="A0A6B3RP34"/>
<comment type="caution">
    <text evidence="1">The sequence shown here is derived from an EMBL/GenBank/DDBJ whole genome shotgun (WGS) entry which is preliminary data.</text>
</comment>
<dbReference type="EMBL" id="JAAIKE010000003">
    <property type="protein sequence ID" value="NEX46976.1"/>
    <property type="molecule type" value="Genomic_DNA"/>
</dbReference>
<gene>
    <name evidence="1" type="ORF">G3572_12230</name>
</gene>
<dbReference type="Proteomes" id="UP000481421">
    <property type="component" value="Unassembled WGS sequence"/>
</dbReference>
<proteinExistence type="predicted"/>
<evidence type="ECO:0000313" key="1">
    <source>
        <dbReference type="EMBL" id="NEX46976.1"/>
    </source>
</evidence>
<dbReference type="InterPro" id="IPR008921">
    <property type="entry name" value="DNA_pol3_clamp-load_cplx_C"/>
</dbReference>
<accession>A0A6B3RP34</accession>
<dbReference type="RefSeq" id="WP_164612166.1">
    <property type="nucleotide sequence ID" value="NZ_JAAIKE010000003.1"/>
</dbReference>
<keyword evidence="2" id="KW-1185">Reference proteome</keyword>
<name>A0A6B3RP34_9RHOB</name>
<dbReference type="GO" id="GO:0006260">
    <property type="term" value="P:DNA replication"/>
    <property type="evidence" value="ECO:0007669"/>
    <property type="project" value="InterPro"/>
</dbReference>
<organism evidence="1 2">
    <name type="scientific">Pseudotabrizicola algicola</name>
    <dbReference type="NCBI Taxonomy" id="2709381"/>
    <lineage>
        <taxon>Bacteria</taxon>
        <taxon>Pseudomonadati</taxon>
        <taxon>Pseudomonadota</taxon>
        <taxon>Alphaproteobacteria</taxon>
        <taxon>Rhodobacterales</taxon>
        <taxon>Paracoccaceae</taxon>
        <taxon>Pseudotabrizicola</taxon>
    </lineage>
</organism>